<evidence type="ECO:0000256" key="1">
    <source>
        <dbReference type="SAM" id="Phobius"/>
    </source>
</evidence>
<keyword evidence="1" id="KW-1133">Transmembrane helix</keyword>
<feature type="transmembrane region" description="Helical" evidence="1">
    <location>
        <begin position="65"/>
        <end position="87"/>
    </location>
</feature>
<gene>
    <name evidence="2" type="ORF">GP2143_10542</name>
</gene>
<accession>A0YDZ5</accession>
<sequence>MTMKRHFYISENLEELELVEQELEDNGVSRPQIHVLSQNDAAVQRHGLPYVEAVLRKDVVHSMELGALIGASAALLVLATAYLAGWTATAAGWLPFIFLAIVVLGFCTWEGGLFGIQQPHYQFKHFQNALSNGNHVFFIDVTTQQEKTLAKIMRSHPLLQLAGDGDSTPEWIIEWQKNWNGFVKNMP</sequence>
<organism evidence="2 3">
    <name type="scientific">marine gamma proteobacterium HTCC2143</name>
    <dbReference type="NCBI Taxonomy" id="247633"/>
    <lineage>
        <taxon>Bacteria</taxon>
        <taxon>Pseudomonadati</taxon>
        <taxon>Pseudomonadota</taxon>
        <taxon>Gammaproteobacteria</taxon>
        <taxon>Cellvibrionales</taxon>
        <taxon>Spongiibacteraceae</taxon>
        <taxon>BD1-7 clade</taxon>
    </lineage>
</organism>
<evidence type="ECO:0000313" key="2">
    <source>
        <dbReference type="EMBL" id="EAW31029.1"/>
    </source>
</evidence>
<protein>
    <recommendedName>
        <fullName evidence="4">NAD/FAD-utilizing enzyme</fullName>
    </recommendedName>
</protein>
<comment type="caution">
    <text evidence="2">The sequence shown here is derived from an EMBL/GenBank/DDBJ whole genome shotgun (WGS) entry which is preliminary data.</text>
</comment>
<keyword evidence="1" id="KW-0472">Membrane</keyword>
<evidence type="ECO:0008006" key="4">
    <source>
        <dbReference type="Google" id="ProtNLM"/>
    </source>
</evidence>
<dbReference type="EMBL" id="AAVT01000005">
    <property type="protein sequence ID" value="EAW31029.1"/>
    <property type="molecule type" value="Genomic_DNA"/>
</dbReference>
<dbReference type="Proteomes" id="UP000004931">
    <property type="component" value="Unassembled WGS sequence"/>
</dbReference>
<name>A0YDZ5_9GAMM</name>
<reference evidence="2 3" key="1">
    <citation type="journal article" date="2010" name="J. Bacteriol.">
        <title>Genome sequence of the oligotrophic marine Gammaproteobacterium HTCC2143, isolated from the Oregon Coast.</title>
        <authorList>
            <person name="Oh H.M."/>
            <person name="Kang I."/>
            <person name="Ferriera S."/>
            <person name="Giovannoni S.J."/>
            <person name="Cho J.C."/>
        </authorList>
    </citation>
    <scope>NUCLEOTIDE SEQUENCE [LARGE SCALE GENOMIC DNA]</scope>
    <source>
        <strain evidence="2 3">HTCC2143</strain>
    </source>
</reference>
<proteinExistence type="predicted"/>
<dbReference type="eggNOG" id="ENOG502ZCUF">
    <property type="taxonomic scope" value="Bacteria"/>
</dbReference>
<evidence type="ECO:0000313" key="3">
    <source>
        <dbReference type="Proteomes" id="UP000004931"/>
    </source>
</evidence>
<keyword evidence="3" id="KW-1185">Reference proteome</keyword>
<feature type="transmembrane region" description="Helical" evidence="1">
    <location>
        <begin position="93"/>
        <end position="116"/>
    </location>
</feature>
<dbReference type="STRING" id="247633.GP2143_10542"/>
<keyword evidence="1" id="KW-0812">Transmembrane</keyword>
<dbReference type="AlphaFoldDB" id="A0YDZ5"/>